<accession>A0ABV2KEY5</accession>
<evidence type="ECO:0000256" key="2">
    <source>
        <dbReference type="ARBA" id="ARBA00022908"/>
    </source>
</evidence>
<name>A0ABV2KEY5_SPOPS</name>
<dbReference type="InterPro" id="IPR004107">
    <property type="entry name" value="Integrase_SAM-like_N"/>
</dbReference>
<evidence type="ECO:0000259" key="6">
    <source>
        <dbReference type="PROSITE" id="PS51898"/>
    </source>
</evidence>
<sequence>MATFQKRGKTWQYTISRYTDGKYDPIRKGGYRTKLDAKADADVIEGDMAQGLSPVLIKDIFADYFEEWVKDYKSAKAEVTYKRYLNSVCTVKEYFDKTTLQDITKRKYQRFLNEYGEEHAYETVRKLNTHIRACMKDAVDEGRIRVDFTRGVEFNSKVISKTAEERHLNYYESIELMKELRMRLDDSLGYYLLLLGLTTGMRFGELCGLKRTDFDVKKNIIKVRQAWDYKKGTGFAPLKNSQSKRDIAVDETTMEIFKVLFLKLPTNIHGTAFFNAKSSNGTLTNEATNKLLKGTLKRLGIDPISIHGLRHTHISVLLYKGVSVQFVSERAGHSDIETTLKYYSHVLKEMRKEEEEKSVAIISRMQKEVM</sequence>
<evidence type="ECO:0000256" key="5">
    <source>
        <dbReference type="PROSITE-ProRule" id="PRU01248"/>
    </source>
</evidence>
<evidence type="ECO:0000256" key="1">
    <source>
        <dbReference type="ARBA" id="ARBA00008857"/>
    </source>
</evidence>
<evidence type="ECO:0000256" key="3">
    <source>
        <dbReference type="ARBA" id="ARBA00023125"/>
    </source>
</evidence>
<evidence type="ECO:0000313" key="8">
    <source>
        <dbReference type="EMBL" id="MET3659615.1"/>
    </source>
</evidence>
<dbReference type="RefSeq" id="WP_354314987.1">
    <property type="nucleotide sequence ID" value="NZ_JBEPME010000014.1"/>
</dbReference>
<dbReference type="SUPFAM" id="SSF56349">
    <property type="entry name" value="DNA breaking-rejoining enzymes"/>
    <property type="match status" value="1"/>
</dbReference>
<dbReference type="EMBL" id="JBEPME010000014">
    <property type="protein sequence ID" value="MET3659615.1"/>
    <property type="molecule type" value="Genomic_DNA"/>
</dbReference>
<protein>
    <submittedName>
        <fullName evidence="8">Integrase</fullName>
    </submittedName>
</protein>
<dbReference type="Gene3D" id="1.10.150.130">
    <property type="match status" value="1"/>
</dbReference>
<comment type="caution">
    <text evidence="8">The sequence shown here is derived from an EMBL/GenBank/DDBJ whole genome shotgun (WGS) entry which is preliminary data.</text>
</comment>
<dbReference type="InterPro" id="IPR011010">
    <property type="entry name" value="DNA_brk_join_enz"/>
</dbReference>
<dbReference type="InterPro" id="IPR050090">
    <property type="entry name" value="Tyrosine_recombinase_XerCD"/>
</dbReference>
<dbReference type="InterPro" id="IPR002104">
    <property type="entry name" value="Integrase_catalytic"/>
</dbReference>
<organism evidence="8 9">
    <name type="scientific">Sporosarcina psychrophila</name>
    <name type="common">Bacillus psychrophilus</name>
    <dbReference type="NCBI Taxonomy" id="1476"/>
    <lineage>
        <taxon>Bacteria</taxon>
        <taxon>Bacillati</taxon>
        <taxon>Bacillota</taxon>
        <taxon>Bacilli</taxon>
        <taxon>Bacillales</taxon>
        <taxon>Caryophanaceae</taxon>
        <taxon>Sporosarcina</taxon>
    </lineage>
</organism>
<comment type="similarity">
    <text evidence="1">Belongs to the 'phage' integrase family.</text>
</comment>
<dbReference type="PANTHER" id="PTHR30349:SF64">
    <property type="entry name" value="PROPHAGE INTEGRASE INTD-RELATED"/>
    <property type="match status" value="1"/>
</dbReference>
<dbReference type="Pfam" id="PF00589">
    <property type="entry name" value="Phage_integrase"/>
    <property type="match status" value="1"/>
</dbReference>
<dbReference type="Pfam" id="PF14659">
    <property type="entry name" value="Phage_int_SAM_3"/>
    <property type="match status" value="1"/>
</dbReference>
<dbReference type="PANTHER" id="PTHR30349">
    <property type="entry name" value="PHAGE INTEGRASE-RELATED"/>
    <property type="match status" value="1"/>
</dbReference>
<reference evidence="8 9" key="1">
    <citation type="submission" date="2024-06" db="EMBL/GenBank/DDBJ databases">
        <title>Sorghum-associated microbial communities from plants grown in Nebraska, USA.</title>
        <authorList>
            <person name="Schachtman D."/>
        </authorList>
    </citation>
    <scope>NUCLEOTIDE SEQUENCE [LARGE SCALE GENOMIC DNA]</scope>
    <source>
        <strain evidence="8 9">1288</strain>
    </source>
</reference>
<dbReference type="Proteomes" id="UP001549104">
    <property type="component" value="Unassembled WGS sequence"/>
</dbReference>
<dbReference type="InterPro" id="IPR010998">
    <property type="entry name" value="Integrase_recombinase_N"/>
</dbReference>
<proteinExistence type="inferred from homology"/>
<feature type="domain" description="Tyr recombinase" evidence="6">
    <location>
        <begin position="167"/>
        <end position="356"/>
    </location>
</feature>
<dbReference type="Gene3D" id="1.10.443.10">
    <property type="entry name" value="Intergrase catalytic core"/>
    <property type="match status" value="1"/>
</dbReference>
<keyword evidence="9" id="KW-1185">Reference proteome</keyword>
<gene>
    <name evidence="8" type="ORF">ABIC55_004761</name>
</gene>
<keyword evidence="3 5" id="KW-0238">DNA-binding</keyword>
<dbReference type="CDD" id="cd01189">
    <property type="entry name" value="INT_ICEBs1_C_like"/>
    <property type="match status" value="1"/>
</dbReference>
<dbReference type="InterPro" id="IPR044068">
    <property type="entry name" value="CB"/>
</dbReference>
<keyword evidence="2" id="KW-0229">DNA integration</keyword>
<dbReference type="PROSITE" id="PS51898">
    <property type="entry name" value="TYR_RECOMBINASE"/>
    <property type="match status" value="1"/>
</dbReference>
<evidence type="ECO:0000259" key="7">
    <source>
        <dbReference type="PROSITE" id="PS51900"/>
    </source>
</evidence>
<evidence type="ECO:0000313" key="9">
    <source>
        <dbReference type="Proteomes" id="UP001549104"/>
    </source>
</evidence>
<dbReference type="InterPro" id="IPR013762">
    <property type="entry name" value="Integrase-like_cat_sf"/>
</dbReference>
<keyword evidence="4" id="KW-0233">DNA recombination</keyword>
<dbReference type="PROSITE" id="PS51900">
    <property type="entry name" value="CB"/>
    <property type="match status" value="1"/>
</dbReference>
<evidence type="ECO:0000256" key="4">
    <source>
        <dbReference type="ARBA" id="ARBA00023172"/>
    </source>
</evidence>
<feature type="domain" description="Core-binding (CB)" evidence="7">
    <location>
        <begin position="59"/>
        <end position="139"/>
    </location>
</feature>